<dbReference type="EMBL" id="CP011070">
    <property type="protein sequence ID" value="AJW70704.1"/>
    <property type="molecule type" value="Genomic_DNA"/>
</dbReference>
<evidence type="ECO:0000313" key="1">
    <source>
        <dbReference type="EMBL" id="AJW70704.1"/>
    </source>
</evidence>
<organism evidence="1 2">
    <name type="scientific">Nitrosopumilus adriaticus</name>
    <dbReference type="NCBI Taxonomy" id="1580092"/>
    <lineage>
        <taxon>Archaea</taxon>
        <taxon>Nitrososphaerota</taxon>
        <taxon>Nitrososphaeria</taxon>
        <taxon>Nitrosopumilales</taxon>
        <taxon>Nitrosopumilaceae</taxon>
        <taxon>Nitrosopumilus</taxon>
    </lineage>
</organism>
<dbReference type="Proteomes" id="UP000032408">
    <property type="component" value="Chromosome"/>
</dbReference>
<dbReference type="RefSeq" id="WP_160289386.1">
    <property type="nucleotide sequence ID" value="NZ_CP011070.1"/>
</dbReference>
<accession>A0A0D5C1M3</accession>
<reference evidence="2" key="1">
    <citation type="submission" date="2015-03" db="EMBL/GenBank/DDBJ databases">
        <title>Characterization of two novel Thaumarchaeota isolated from the Northern Adriatic Sea.</title>
        <authorList>
            <person name="Bayer B."/>
            <person name="Vojvoda J."/>
            <person name="Offre P."/>
            <person name="Srivastava A."/>
            <person name="Elisabeth N."/>
            <person name="Garcia J.A.L."/>
            <person name="Schleper C."/>
            <person name="Herndl G.J."/>
        </authorList>
    </citation>
    <scope>NUCLEOTIDE SEQUENCE [LARGE SCALE GENOMIC DNA]</scope>
    <source>
        <strain evidence="2">NF5</strain>
    </source>
</reference>
<reference evidence="1 2" key="2">
    <citation type="journal article" date="2016" name="ISME J.">
        <title>Physiological and genomic characterization of two novel marine thaumarchaeal strains indicates niche differentiation.</title>
        <authorList>
            <person name="Bayer B."/>
            <person name="Vojvoda J."/>
            <person name="Offre P."/>
            <person name="Alves R.J."/>
            <person name="Elisabeth N.H."/>
            <person name="Garcia J.A."/>
            <person name="Volland J.M."/>
            <person name="Srivastava A."/>
            <person name="Schleper C."/>
            <person name="Herndl G.J."/>
        </authorList>
    </citation>
    <scope>NUCLEOTIDE SEQUENCE [LARGE SCALE GENOMIC DNA]</scope>
    <source>
        <strain evidence="1 2">NF5</strain>
    </source>
</reference>
<protein>
    <submittedName>
        <fullName evidence="1">Uncharacterized protein</fullName>
    </submittedName>
</protein>
<dbReference type="KEGG" id="nin:NADRNF5_1013"/>
<gene>
    <name evidence="1" type="ORF">NADRNF5_1013</name>
</gene>
<evidence type="ECO:0000313" key="2">
    <source>
        <dbReference type="Proteomes" id="UP000032408"/>
    </source>
</evidence>
<dbReference type="AlphaFoldDB" id="A0A0D5C1M3"/>
<name>A0A0D5C1M3_9ARCH</name>
<dbReference type="STRING" id="1580092.NADRNF5_1013"/>
<sequence length="53" mass="5983">MGKYCENCGKYMKISELTHCSDECLLSGLSDSISISENSFNAISWDERSDPWT</sequence>
<proteinExistence type="predicted"/>
<dbReference type="GeneID" id="43685827"/>
<keyword evidence="2" id="KW-1185">Reference proteome</keyword>
<dbReference type="HOGENOM" id="CLU_3056957_0_0_2"/>